<dbReference type="PANTHER" id="PTHR31576">
    <property type="entry name" value="TATA BOX-BINDING PROTEIN-ASSOCIATED FACTOR RNA POLYMERASE I SUBUNIT B"/>
    <property type="match status" value="1"/>
</dbReference>
<evidence type="ECO:0000256" key="3">
    <source>
        <dbReference type="ARBA" id="ARBA00022723"/>
    </source>
</evidence>
<reference evidence="13" key="1">
    <citation type="submission" date="2021-01" db="EMBL/GenBank/DDBJ databases">
        <authorList>
            <person name="Kaushik A."/>
        </authorList>
    </citation>
    <scope>NUCLEOTIDE SEQUENCE</scope>
    <source>
        <strain evidence="13">AG4-R118</strain>
    </source>
</reference>
<keyword evidence="8" id="KW-0804">Transcription</keyword>
<keyword evidence="4" id="KW-0863">Zinc-finger</keyword>
<evidence type="ECO:0000256" key="4">
    <source>
        <dbReference type="ARBA" id="ARBA00022771"/>
    </source>
</evidence>
<evidence type="ECO:0000256" key="2">
    <source>
        <dbReference type="ARBA" id="ARBA00006899"/>
    </source>
</evidence>
<evidence type="ECO:0000313" key="14">
    <source>
        <dbReference type="Proteomes" id="UP000663888"/>
    </source>
</evidence>
<comment type="caution">
    <text evidence="13">The sequence shown here is derived from an EMBL/GenBank/DDBJ whole genome shotgun (WGS) entry which is preliminary data.</text>
</comment>
<keyword evidence="5" id="KW-0862">Zinc</keyword>
<dbReference type="Pfam" id="PF20645">
    <property type="entry name" value="Rrn7_cyclin_C"/>
    <property type="match status" value="1"/>
</dbReference>
<protein>
    <recommendedName>
        <fullName evidence="15">RRN7-type domain-containing protein</fullName>
    </recommendedName>
</protein>
<keyword evidence="3" id="KW-0479">Metal-binding</keyword>
<dbReference type="InterPro" id="IPR048540">
    <property type="entry name" value="Rrn7_cyclin_N"/>
</dbReference>
<dbReference type="GO" id="GO:0008270">
    <property type="term" value="F:zinc ion binding"/>
    <property type="evidence" value="ECO:0007669"/>
    <property type="project" value="UniProtKB-KW"/>
</dbReference>
<feature type="region of interest" description="Disordered" evidence="10">
    <location>
        <begin position="126"/>
        <end position="172"/>
    </location>
</feature>
<evidence type="ECO:0008006" key="15">
    <source>
        <dbReference type="Google" id="ProtNLM"/>
    </source>
</evidence>
<evidence type="ECO:0000256" key="5">
    <source>
        <dbReference type="ARBA" id="ARBA00022833"/>
    </source>
</evidence>
<dbReference type="PANTHER" id="PTHR31576:SF2">
    <property type="entry name" value="TATA BOX-BINDING PROTEIN-ASSOCIATED FACTOR RNA POLYMERASE I SUBUNIT B"/>
    <property type="match status" value="1"/>
</dbReference>
<proteinExistence type="inferred from homology"/>
<evidence type="ECO:0000256" key="8">
    <source>
        <dbReference type="ARBA" id="ARBA00023163"/>
    </source>
</evidence>
<evidence type="ECO:0000256" key="1">
    <source>
        <dbReference type="ARBA" id="ARBA00004604"/>
    </source>
</evidence>
<feature type="compositionally biased region" description="Basic and acidic residues" evidence="10">
    <location>
        <begin position="572"/>
        <end position="587"/>
    </location>
</feature>
<dbReference type="InterPro" id="IPR033599">
    <property type="entry name" value="TAF1B/Rrn7"/>
</dbReference>
<dbReference type="GO" id="GO:0070860">
    <property type="term" value="C:RNA polymerase I core factor complex"/>
    <property type="evidence" value="ECO:0007669"/>
    <property type="project" value="InterPro"/>
</dbReference>
<accession>A0A8H3B5Y9</accession>
<dbReference type="GO" id="GO:0042790">
    <property type="term" value="P:nucleolar large rRNA transcription by RNA polymerase I"/>
    <property type="evidence" value="ECO:0007669"/>
    <property type="project" value="TreeGrafter"/>
</dbReference>
<evidence type="ECO:0000256" key="10">
    <source>
        <dbReference type="SAM" id="MobiDB-lite"/>
    </source>
</evidence>
<feature type="compositionally biased region" description="Acidic residues" evidence="10">
    <location>
        <begin position="161"/>
        <end position="172"/>
    </location>
</feature>
<evidence type="ECO:0000259" key="12">
    <source>
        <dbReference type="Pfam" id="PF20645"/>
    </source>
</evidence>
<keyword evidence="9" id="KW-0539">Nucleus</keyword>
<comment type="similarity">
    <text evidence="2">Belongs to the RRN7/TAF1B family.</text>
</comment>
<dbReference type="InterPro" id="IPR048538">
    <property type="entry name" value="Rrn7_cyclin_C"/>
</dbReference>
<sequence>MAIPTCPICTSRKWRKAPGTGELICSEGHVLQGYRNETNEVTDIGSRTLHRRQLRVGRRLRAVVDKGNPDIYYGPRARYLYYQCRQLILRYQIESLVASWDLPNEAKNICRTIWLLALDVLPQPPPPQPWLHAQTEDASDRGGSAQERGEIDEEHASTAENTEEPEGSSDDEADIEAEMNLEIENLLREASETDSNPDIKKLDESEGQRAYNKKTRYTLYDSVAANVSILVLTCWWLRVPVVYSDFISLINTYQLQYLSVIPLLPDNMQKHLSTALRQELTPSHAPTVATLHVITRRIARRLHLVHGVDIPELNAAPILWRAVRAFQGPPMLYTMAKVLMERLKVPLTIHPALAPAPAPGLKKYAGDWAPIEVTMSAAIVICLKLVYGFRDANVVSEGDDPAACFPSFADYISSLRQGKEEQRRSFERLVSLDSDRTADTLNEKEIDRYLEVAERALRESHLGSLKSIPFKGLMSIYEQVHAEGQDSTIPVYVQDNFTAPEGLRRPDTRTYSDEATILPGAILTIWSPEDPLGTHPPDYALLVHTASVWSGVHSSNVNHLVATLERRLERTKGQDIENTRGSIARDSESDEEHIDTNQPDVSDEELESNGTSKDDLHRTYQMGSQKWRSRVHQRLTGTNRTNTPETGGPSSSQMSRSTSEG</sequence>
<gene>
    <name evidence="13" type="ORF">RDB_LOCUS63462</name>
</gene>
<dbReference type="EMBL" id="CAJMWX010001036">
    <property type="protein sequence ID" value="CAE6448519.1"/>
    <property type="molecule type" value="Genomic_DNA"/>
</dbReference>
<evidence type="ECO:0000256" key="9">
    <source>
        <dbReference type="ARBA" id="ARBA00023242"/>
    </source>
</evidence>
<organism evidence="13 14">
    <name type="scientific">Rhizoctonia solani</name>
    <dbReference type="NCBI Taxonomy" id="456999"/>
    <lineage>
        <taxon>Eukaryota</taxon>
        <taxon>Fungi</taxon>
        <taxon>Dikarya</taxon>
        <taxon>Basidiomycota</taxon>
        <taxon>Agaricomycotina</taxon>
        <taxon>Agaricomycetes</taxon>
        <taxon>Cantharellales</taxon>
        <taxon>Ceratobasidiaceae</taxon>
        <taxon>Rhizoctonia</taxon>
    </lineage>
</organism>
<feature type="region of interest" description="Disordered" evidence="10">
    <location>
        <begin position="572"/>
        <end position="661"/>
    </location>
</feature>
<comment type="subcellular location">
    <subcellularLocation>
        <location evidence="1">Nucleus</location>
        <location evidence="1">Nucleolus</location>
    </subcellularLocation>
</comment>
<dbReference type="AlphaFoldDB" id="A0A8H3B5Y9"/>
<feature type="compositionally biased region" description="Polar residues" evidence="10">
    <location>
        <begin position="635"/>
        <end position="661"/>
    </location>
</feature>
<dbReference type="Pfam" id="PF20644">
    <property type="entry name" value="Rrn7_cyclin_N"/>
    <property type="match status" value="1"/>
</dbReference>
<keyword evidence="7" id="KW-0238">DNA-binding</keyword>
<evidence type="ECO:0000256" key="7">
    <source>
        <dbReference type="ARBA" id="ARBA00023125"/>
    </source>
</evidence>
<evidence type="ECO:0000259" key="11">
    <source>
        <dbReference type="Pfam" id="PF20644"/>
    </source>
</evidence>
<dbReference type="GO" id="GO:0001164">
    <property type="term" value="F:RNA polymerase I core promoter sequence-specific DNA binding"/>
    <property type="evidence" value="ECO:0007669"/>
    <property type="project" value="InterPro"/>
</dbReference>
<keyword evidence="6" id="KW-0805">Transcription regulation</keyword>
<evidence type="ECO:0000313" key="13">
    <source>
        <dbReference type="EMBL" id="CAE6448519.1"/>
    </source>
</evidence>
<feature type="domain" description="Rrn7/TAF1B C-terminal cyclin" evidence="12">
    <location>
        <begin position="287"/>
        <end position="455"/>
    </location>
</feature>
<dbReference type="Proteomes" id="UP000663888">
    <property type="component" value="Unassembled WGS sequence"/>
</dbReference>
<name>A0A8H3B5Y9_9AGAM</name>
<feature type="domain" description="Rrn7/TAF1B N-terminal cyclin" evidence="11">
    <location>
        <begin position="187"/>
        <end position="265"/>
    </location>
</feature>
<evidence type="ECO:0000256" key="6">
    <source>
        <dbReference type="ARBA" id="ARBA00023015"/>
    </source>
</evidence>